<evidence type="ECO:0000256" key="1">
    <source>
        <dbReference type="ARBA" id="ARBA00022490"/>
    </source>
</evidence>
<dbReference type="InterPro" id="IPR036390">
    <property type="entry name" value="WH_DNA-bd_sf"/>
</dbReference>
<feature type="compositionally biased region" description="Polar residues" evidence="5">
    <location>
        <begin position="834"/>
        <end position="844"/>
    </location>
</feature>
<dbReference type="Pfam" id="PF01399">
    <property type="entry name" value="PCI"/>
    <property type="match status" value="1"/>
</dbReference>
<evidence type="ECO:0000259" key="6">
    <source>
        <dbReference type="PROSITE" id="PS50250"/>
    </source>
</evidence>
<feature type="domain" description="PCI" evidence="6">
    <location>
        <begin position="598"/>
        <end position="773"/>
    </location>
</feature>
<name>A0ABP0ECB0_9ASCO</name>
<keyword evidence="8" id="KW-1185">Reference proteome</keyword>
<protein>
    <recommendedName>
        <fullName evidence="4">Eukaryotic translation initiation factor 3 subunit C</fullName>
        <shortName evidence="4">eIF3c</shortName>
    </recommendedName>
    <alternativeName>
        <fullName evidence="4">Eukaryotic translation initiation factor 3 93 kDa subunit homolog</fullName>
        <shortName evidence="4">eIF3 p93</shortName>
    </alternativeName>
    <alternativeName>
        <fullName evidence="4">Translation initiation factor eIF3, p93 subunit homolog</fullName>
    </alternativeName>
</protein>
<accession>A0ABP0ECB0</accession>
<keyword evidence="3 4" id="KW-0648">Protein biosynthesis</keyword>
<evidence type="ECO:0000256" key="5">
    <source>
        <dbReference type="SAM" id="MobiDB-lite"/>
    </source>
</evidence>
<dbReference type="EMBL" id="OZ004256">
    <property type="protein sequence ID" value="CAK7904291.1"/>
    <property type="molecule type" value="Genomic_DNA"/>
</dbReference>
<feature type="region of interest" description="Disordered" evidence="5">
    <location>
        <begin position="80"/>
        <end position="99"/>
    </location>
</feature>
<organism evidence="7 8">
    <name type="scientific">[Candida] anglica</name>
    <dbReference type="NCBI Taxonomy" id="148631"/>
    <lineage>
        <taxon>Eukaryota</taxon>
        <taxon>Fungi</taxon>
        <taxon>Dikarya</taxon>
        <taxon>Ascomycota</taxon>
        <taxon>Saccharomycotina</taxon>
        <taxon>Pichiomycetes</taxon>
        <taxon>Debaryomycetaceae</taxon>
        <taxon>Kurtzmaniella</taxon>
    </lineage>
</organism>
<proteinExistence type="inferred from homology"/>
<feature type="region of interest" description="Disordered" evidence="5">
    <location>
        <begin position="1"/>
        <end position="70"/>
    </location>
</feature>
<dbReference type="SUPFAM" id="SSF46785">
    <property type="entry name" value="Winged helix' DNA-binding domain"/>
    <property type="match status" value="1"/>
</dbReference>
<dbReference type="InterPro" id="IPR008905">
    <property type="entry name" value="EIF3C_N_dom"/>
</dbReference>
<feature type="region of interest" description="Disordered" evidence="5">
    <location>
        <begin position="797"/>
        <end position="844"/>
    </location>
</feature>
<dbReference type="PROSITE" id="PS50250">
    <property type="entry name" value="PCI"/>
    <property type="match status" value="1"/>
</dbReference>
<dbReference type="PANTHER" id="PTHR13937">
    <property type="entry name" value="EUKARYOTIC TRANSLATION INITATION FACTOR 3, SUBUNIT 8 EIF3S8 -RELATED"/>
    <property type="match status" value="1"/>
</dbReference>
<dbReference type="SMART" id="SM00088">
    <property type="entry name" value="PINT"/>
    <property type="match status" value="1"/>
</dbReference>
<evidence type="ECO:0000256" key="3">
    <source>
        <dbReference type="ARBA" id="ARBA00022917"/>
    </source>
</evidence>
<evidence type="ECO:0000256" key="4">
    <source>
        <dbReference type="HAMAP-Rule" id="MF_03002"/>
    </source>
</evidence>
<dbReference type="InterPro" id="IPR027516">
    <property type="entry name" value="EIF3C"/>
</dbReference>
<dbReference type="InterPro" id="IPR000717">
    <property type="entry name" value="PCI_dom"/>
</dbReference>
<comment type="similarity">
    <text evidence="4">Belongs to the eIF-3 subunit C family.</text>
</comment>
<feature type="compositionally biased region" description="Acidic residues" evidence="5">
    <location>
        <begin position="45"/>
        <end position="63"/>
    </location>
</feature>
<comment type="function">
    <text evidence="4">Component of the eukaryotic translation initiation factor 3 (eIF-3) complex, which is involved in protein synthesis of a specialized repertoire of mRNAs and, together with other initiation factors, stimulates binding of mRNA and methionyl-tRNAi to the 40S ribosome. The eIF-3 complex specifically targets and initiates translation of a subset of mRNAs involved in cell proliferation.</text>
</comment>
<dbReference type="GO" id="GO:0003743">
    <property type="term" value="F:translation initiation factor activity"/>
    <property type="evidence" value="ECO:0007669"/>
    <property type="project" value="UniProtKB-KW"/>
</dbReference>
<evidence type="ECO:0000313" key="8">
    <source>
        <dbReference type="Proteomes" id="UP001497600"/>
    </source>
</evidence>
<dbReference type="Proteomes" id="UP001497600">
    <property type="component" value="Chromosome D"/>
</dbReference>
<comment type="subunit">
    <text evidence="4">Component of the eukaryotic translation initiation factor 3 (eIF-3) complex.</text>
</comment>
<reference evidence="7 8" key="1">
    <citation type="submission" date="2024-01" db="EMBL/GenBank/DDBJ databases">
        <authorList>
            <consortium name="Genoscope - CEA"/>
            <person name="William W."/>
        </authorList>
    </citation>
    <scope>NUCLEOTIDE SEQUENCE [LARGE SCALE GENOMIC DNA]</scope>
    <source>
        <strain evidence="7 8">29B2s-10</strain>
    </source>
</reference>
<keyword evidence="2 4" id="KW-0396">Initiation factor</keyword>
<dbReference type="HAMAP" id="MF_03002">
    <property type="entry name" value="eIF3c"/>
    <property type="match status" value="1"/>
</dbReference>
<feature type="compositionally biased region" description="Basic and acidic residues" evidence="5">
    <location>
        <begin position="816"/>
        <end position="829"/>
    </location>
</feature>
<gene>
    <name evidence="4 7" type="primary">NIP1</name>
    <name evidence="7" type="ORF">CAAN4_D08658</name>
</gene>
<evidence type="ECO:0000313" key="7">
    <source>
        <dbReference type="EMBL" id="CAK7904291.1"/>
    </source>
</evidence>
<evidence type="ECO:0000256" key="2">
    <source>
        <dbReference type="ARBA" id="ARBA00022540"/>
    </source>
</evidence>
<feature type="compositionally biased region" description="Low complexity" evidence="5">
    <location>
        <begin position="21"/>
        <end position="42"/>
    </location>
</feature>
<dbReference type="Pfam" id="PF05470">
    <property type="entry name" value="eIF-3c_N"/>
    <property type="match status" value="2"/>
</dbReference>
<dbReference type="PANTHER" id="PTHR13937:SF0">
    <property type="entry name" value="EUKARYOTIC TRANSLATION INITIATION FACTOR 3 SUBUNIT C-RELATED"/>
    <property type="match status" value="1"/>
</dbReference>
<comment type="subcellular location">
    <subcellularLocation>
        <location evidence="4">Cytoplasm</location>
    </subcellularLocation>
</comment>
<keyword evidence="1 4" id="KW-0963">Cytoplasm</keyword>
<sequence length="844" mass="95313">MSRFFAAGYNSDSSSDEEDLLSSSDELISSSSEGEQSDDQFSTDSEFDNDDDDNDDSSDDSDGEIPTGPAYFLKKSFLKGSGGDSDSDSEDEGRRVVKSSKEKLLDEMRSYVEAIASARRSGDWSTVLVEFDKLNRQLIRAAQQNVSIPNFYIKSLAETDDYIVETTANEKEATKKMNAAVGRAFNTVKQRVRKQIKENQQYIDLFREQPELFDKEESLDEHIIPAVSSTDAASGEAGSSQRILSPTFTTLRQISETRGKKNVDRMEQIQTLEDLLASIRGSDKIFEIISVSLMLLSIRFDASANLVFMSIDQWNKSENDVNDLLDLLSGPAGKTYQVSEFGTIADDLDIEPTANEQGVKVVFGSITSLIERLDDEFTRSLQNADPHSLEYIERLKDESKIYKLIVRGQLYVESTTPVELRTQPEAEPLARIVCRRLEHVYYKPDQLIIANEQDAWNGISKDSDSSIVSKSATPSELMASLSDFLTNQAHSIYKKKALLCTVYYNAVNNKYTEAKDLFLGSQLYSHIHKSDSSLQVMYNRALVQLGLGAFRAGAIEESHQTLTEIANTQRLKELLGQGFSTKYPNQATTAEKQKLLPFHMHINLELLECVYMTGTFLLEIPAIAAASDNSKDSKRKTSIKSFKSKLEFYDKQYFTGPPESIKDHVVHASKALQKGDWAKAYDLLSSIKIWKLFPDNEALLAMMKHQLQVEGLRTYIFTYKSLFSKLSLAKLSTVFALDNEAVVEIVNKMIENEEISAKIDESGKFMDFTTEEHQRTRLQELAIVMNEKVKLVTEKNEKTAANGHGRKSQQQMQQQKEQKEQQQLEENNRFRYASVNTNNDEFQT</sequence>